<organism evidence="1 2">
    <name type="scientific">Paenalkalicoccus suaedae</name>
    <dbReference type="NCBI Taxonomy" id="2592382"/>
    <lineage>
        <taxon>Bacteria</taxon>
        <taxon>Bacillati</taxon>
        <taxon>Bacillota</taxon>
        <taxon>Bacilli</taxon>
        <taxon>Bacillales</taxon>
        <taxon>Bacillaceae</taxon>
        <taxon>Paenalkalicoccus</taxon>
    </lineage>
</organism>
<dbReference type="RefSeq" id="WP_176010698.1">
    <property type="nucleotide sequence ID" value="NZ_CP041372.2"/>
</dbReference>
<protein>
    <submittedName>
        <fullName evidence="1">Uncharacterized protein</fullName>
    </submittedName>
</protein>
<proteinExistence type="predicted"/>
<dbReference type="Proteomes" id="UP000318138">
    <property type="component" value="Chromosome"/>
</dbReference>
<sequence length="131" mass="15139">MGIFDFLKKSFRQEESTKEKYWSLSTNEEEILDPTWEQVKQAVEEATPEKAVFASLGYLHSGNEIEVIQAIQLTEGKNGFRFEALPPGNSYDAGNAYIKNDLSLDETLKLFEEFYRSKKVLGYKNWLTEKI</sequence>
<evidence type="ECO:0000313" key="2">
    <source>
        <dbReference type="Proteomes" id="UP000318138"/>
    </source>
</evidence>
<keyword evidence="2" id="KW-1185">Reference proteome</keyword>
<evidence type="ECO:0000313" key="1">
    <source>
        <dbReference type="EMBL" id="QKS72729.1"/>
    </source>
</evidence>
<dbReference type="EMBL" id="CP041372">
    <property type="protein sequence ID" value="QKS72729.1"/>
    <property type="molecule type" value="Genomic_DNA"/>
</dbReference>
<accession>A0A859FI24</accession>
<dbReference type="KEGG" id="psua:FLK61_39640"/>
<reference evidence="2" key="1">
    <citation type="submission" date="2019-07" db="EMBL/GenBank/DDBJ databases">
        <title>Bacillus alkalisoli sp. nov. isolated from saline soil.</title>
        <authorList>
            <person name="Sun J.-Q."/>
            <person name="Xu L."/>
        </authorList>
    </citation>
    <scope>NUCLEOTIDE SEQUENCE [LARGE SCALE GENOMIC DNA]</scope>
    <source>
        <strain evidence="2">M4U3P1</strain>
    </source>
</reference>
<gene>
    <name evidence="1" type="ORF">FLK61_39640</name>
</gene>
<dbReference type="AlphaFoldDB" id="A0A859FI24"/>
<name>A0A859FI24_9BACI</name>